<dbReference type="Proteomes" id="UP000006352">
    <property type="component" value="Unassembled WGS sequence"/>
</dbReference>
<dbReference type="EMBL" id="HE796927">
    <property type="protein sequence ID" value="CCL99322.1"/>
    <property type="molecule type" value="Genomic_DNA"/>
</dbReference>
<sequence length="477" mass="53492">MDAPHRGFAPELCDQIIDYLWDDRSALAACALTCRAWLPRARFHTFCCVKVGGPVEFMRFSRLLDASPSVASFVRRIVVVSRTKLDWWPKSTPTRVDREWPLLVRNLPKVEDLELVKLSIDALSNEAVKLLPGLLSIVRILRLESCTGWTRVDLPRFLSSALRMNELHLLDVSWQPSIHFDYRTPNGAISPKSATGSSMPAEGARIEALKVTLYDRKVGAWILTGPFTLQISQLFVGLSPGEERIPRELQMFLLRAGETLRHLVLSYGSHTRPFDMSESVPTVAASTESLSIAHNPRLESLHFAFVEPGCTYTHLLGFLRGAADTIRGIPVDAHRALCRLRISVWAHLVLAPAVPDPEHCGGWTHIDRALEAFIRNRPDARVTISILNPDAFSIGFRNGGEMFNSLEDVVKRLLQRLPKFQAQDRGYLTLVLGDRWGRDGQFGGGIVDKTYERSWRLPITAGVTSHSDTVHRELVLV</sequence>
<dbReference type="HOGENOM" id="CLU_036316_3_0_1"/>
<dbReference type="GeneID" id="24094233"/>
<organism evidence="1 2">
    <name type="scientific">Fibroporia radiculosa</name>
    <dbReference type="NCBI Taxonomy" id="599839"/>
    <lineage>
        <taxon>Eukaryota</taxon>
        <taxon>Fungi</taxon>
        <taxon>Dikarya</taxon>
        <taxon>Basidiomycota</taxon>
        <taxon>Agaricomycotina</taxon>
        <taxon>Agaricomycetes</taxon>
        <taxon>Polyporales</taxon>
        <taxon>Fibroporiaceae</taxon>
        <taxon>Fibroporia</taxon>
    </lineage>
</organism>
<dbReference type="AlphaFoldDB" id="J4HT59"/>
<name>J4HT59_9APHY</name>
<dbReference type="OrthoDB" id="2921803at2759"/>
<evidence type="ECO:0008006" key="3">
    <source>
        <dbReference type="Google" id="ProtNLM"/>
    </source>
</evidence>
<evidence type="ECO:0000313" key="2">
    <source>
        <dbReference type="Proteomes" id="UP000006352"/>
    </source>
</evidence>
<protein>
    <recommendedName>
        <fullName evidence="3">F-box domain-containing protein</fullName>
    </recommendedName>
</protein>
<keyword evidence="2" id="KW-1185">Reference proteome</keyword>
<reference evidence="1 2" key="1">
    <citation type="journal article" date="2012" name="Appl. Environ. Microbiol.">
        <title>Short-read sequencing for genomic analysis of the brown rot fungus Fibroporia radiculosa.</title>
        <authorList>
            <person name="Tang J.D."/>
            <person name="Perkins A.D."/>
            <person name="Sonstegard T.S."/>
            <person name="Schroeder S.G."/>
            <person name="Burgess S.C."/>
            <person name="Diehl S.V."/>
        </authorList>
    </citation>
    <scope>NUCLEOTIDE SEQUENCE [LARGE SCALE GENOMIC DNA]</scope>
    <source>
        <strain evidence="1 2">TFFH 294</strain>
    </source>
</reference>
<dbReference type="InParanoid" id="J4HT59"/>
<evidence type="ECO:0000313" key="1">
    <source>
        <dbReference type="EMBL" id="CCL99322.1"/>
    </source>
</evidence>
<gene>
    <name evidence="1" type="ORF">FIBRA_01338</name>
</gene>
<accession>J4HT59</accession>
<dbReference type="RefSeq" id="XP_012178605.1">
    <property type="nucleotide sequence ID" value="XM_012323215.1"/>
</dbReference>
<dbReference type="STRING" id="599839.J4HT59"/>
<proteinExistence type="predicted"/>